<keyword evidence="1" id="KW-0472">Membrane</keyword>
<dbReference type="EMBL" id="CP042306">
    <property type="protein sequence ID" value="QDZ08409.1"/>
    <property type="molecule type" value="Genomic_DNA"/>
</dbReference>
<dbReference type="AlphaFoldDB" id="A0A5B8LKG3"/>
<organism evidence="2 3">
    <name type="scientific">Sphingomonas panacisoli</name>
    <dbReference type="NCBI Taxonomy" id="1813879"/>
    <lineage>
        <taxon>Bacteria</taxon>
        <taxon>Pseudomonadati</taxon>
        <taxon>Pseudomonadota</taxon>
        <taxon>Alphaproteobacteria</taxon>
        <taxon>Sphingomonadales</taxon>
        <taxon>Sphingomonadaceae</taxon>
        <taxon>Sphingomonas</taxon>
    </lineage>
</organism>
<dbReference type="KEGG" id="spai:FPZ24_13785"/>
<reference evidence="2 3" key="1">
    <citation type="submission" date="2019-07" db="EMBL/GenBank/DDBJ databases">
        <title>Full genome sequence of Sphingomonas sp. 4R-6-7(HKS19).</title>
        <authorList>
            <person name="Im W.-T."/>
        </authorList>
    </citation>
    <scope>NUCLEOTIDE SEQUENCE [LARGE SCALE GENOMIC DNA]</scope>
    <source>
        <strain evidence="2 3">HKS19</strain>
    </source>
</reference>
<proteinExistence type="predicted"/>
<dbReference type="OrthoDB" id="7572612at2"/>
<feature type="transmembrane region" description="Helical" evidence="1">
    <location>
        <begin position="17"/>
        <end position="35"/>
    </location>
</feature>
<evidence type="ECO:0000313" key="3">
    <source>
        <dbReference type="Proteomes" id="UP000315673"/>
    </source>
</evidence>
<evidence type="ECO:0000256" key="1">
    <source>
        <dbReference type="SAM" id="Phobius"/>
    </source>
</evidence>
<evidence type="ECO:0008006" key="4">
    <source>
        <dbReference type="Google" id="ProtNLM"/>
    </source>
</evidence>
<dbReference type="Proteomes" id="UP000315673">
    <property type="component" value="Chromosome"/>
</dbReference>
<sequence length="147" mass="15953">MTDAETADRLVHRRARMMPALAAMFVAQQASYFTGTRMDEGTRLVNYVAIAGFLALSIVLLVGLAGFDGFKSAQVRALTNDENTRANRADALRFGFLATMIAALALYVLSLFEPLGAREAIHVLMTAGIAVALLRFGMLERRALKDG</sequence>
<evidence type="ECO:0000313" key="2">
    <source>
        <dbReference type="EMBL" id="QDZ08409.1"/>
    </source>
</evidence>
<accession>A0A5B8LKG3</accession>
<keyword evidence="3" id="KW-1185">Reference proteome</keyword>
<keyword evidence="1" id="KW-0812">Transmembrane</keyword>
<gene>
    <name evidence="2" type="ORF">FPZ24_13785</name>
</gene>
<feature type="transmembrane region" description="Helical" evidence="1">
    <location>
        <begin position="47"/>
        <end position="70"/>
    </location>
</feature>
<name>A0A5B8LKG3_9SPHN</name>
<dbReference type="RefSeq" id="WP_146572908.1">
    <property type="nucleotide sequence ID" value="NZ_CP042306.1"/>
</dbReference>
<keyword evidence="1" id="KW-1133">Transmembrane helix</keyword>
<protein>
    <recommendedName>
        <fullName evidence="4">DUF2178 domain-containing protein</fullName>
    </recommendedName>
</protein>
<feature type="transmembrane region" description="Helical" evidence="1">
    <location>
        <begin position="121"/>
        <end position="138"/>
    </location>
</feature>
<feature type="transmembrane region" description="Helical" evidence="1">
    <location>
        <begin position="91"/>
        <end position="109"/>
    </location>
</feature>